<evidence type="ECO:0000256" key="1">
    <source>
        <dbReference type="ARBA" id="ARBA00022737"/>
    </source>
</evidence>
<dbReference type="PANTHER" id="PTHR16263">
    <property type="entry name" value="TETRATRICOPEPTIDE REPEAT PROTEIN 38"/>
    <property type="match status" value="1"/>
</dbReference>
<reference evidence="3 4" key="1">
    <citation type="submission" date="2018-07" db="EMBL/GenBank/DDBJ databases">
        <authorList>
            <consortium name="PulseNet: The National Subtyping Network for Foodborne Disease Surveillance"/>
            <person name="Tarr C.L."/>
            <person name="Trees E."/>
            <person name="Katz L.S."/>
            <person name="Carleton-Romer H.A."/>
            <person name="Stroika S."/>
            <person name="Kucerova Z."/>
            <person name="Roache K.F."/>
            <person name="Sabol A.L."/>
            <person name="Besser J."/>
            <person name="Gerner-Smidt P."/>
        </authorList>
    </citation>
    <scope>NUCLEOTIDE SEQUENCE [LARGE SCALE GENOMIC DNA]</scope>
    <source>
        <strain evidence="3 4">PNUSAC005307</strain>
    </source>
</reference>
<evidence type="ECO:0000313" key="4">
    <source>
        <dbReference type="Proteomes" id="UP000343544"/>
    </source>
</evidence>
<protein>
    <submittedName>
        <fullName evidence="3">Tetratricopeptide repeat protein</fullName>
    </submittedName>
</protein>
<organism evidence="3 4">
    <name type="scientific">Campylobacter jejuni</name>
    <dbReference type="NCBI Taxonomy" id="197"/>
    <lineage>
        <taxon>Bacteria</taxon>
        <taxon>Pseudomonadati</taxon>
        <taxon>Campylobacterota</taxon>
        <taxon>Epsilonproteobacteria</taxon>
        <taxon>Campylobacterales</taxon>
        <taxon>Campylobacteraceae</taxon>
        <taxon>Campylobacter</taxon>
    </lineage>
</organism>
<evidence type="ECO:0000256" key="2">
    <source>
        <dbReference type="ARBA" id="ARBA00022803"/>
    </source>
</evidence>
<dbReference type="Proteomes" id="UP000343544">
    <property type="component" value="Unassembled WGS sequence"/>
</dbReference>
<dbReference type="PANTHER" id="PTHR16263:SF4">
    <property type="entry name" value="TETRATRICOPEPTIDE REPEAT PROTEIN 38"/>
    <property type="match status" value="1"/>
</dbReference>
<name>A0AAD2LLX0_CAMJU</name>
<keyword evidence="1" id="KW-0677">Repeat</keyword>
<sequence length="394" mass="47634">MVIENLNDVLFEKCIEDILSMGKNRVFDLFDFMDIDDKIPRNILQIYLIEILLSMEKNKFIKAKKIFKIHFLNCETYECILNEIIRLFFKKKYLKARDIILHYLNKNPKDMYLFYVCHMIDFNFGFKDSMLKVLDVMQIKPENKFYSYYEGIKAFILSENSIYKQSFLAAKQALKMNKKDIYALHAICHYYYYDTKKFVQGKKLMQNQRDLWMNNYSMRLHLSWHYALFLFYTHDLENIEKIYKFLRVKNNENALEDLDASSLAFRLKVLYNMRIDFIEADIKALFDSWNCFKELGFYFFNDFHAALVFVLANRVDLIDVLIKKTRLSLPFGFYKHKIKILKAIKYYHLKRYDKVIYLLDEKMDYSFMGGSRAQRNIIYEILKQAKLNLRRVNG</sequence>
<keyword evidence="2" id="KW-0802">TPR repeat</keyword>
<dbReference type="CDD" id="cd05804">
    <property type="entry name" value="StaR_like"/>
    <property type="match status" value="1"/>
</dbReference>
<proteinExistence type="predicted"/>
<accession>A0AAD2LLX0</accession>
<gene>
    <name evidence="3" type="ORF">DVI03_01400</name>
</gene>
<dbReference type="InterPro" id="IPR033891">
    <property type="entry name" value="TTC38"/>
</dbReference>
<evidence type="ECO:0000313" key="3">
    <source>
        <dbReference type="EMBL" id="EAL7594377.1"/>
    </source>
</evidence>
<comment type="caution">
    <text evidence="3">The sequence shown here is derived from an EMBL/GenBank/DDBJ whole genome shotgun (WGS) entry which is preliminary data.</text>
</comment>
<dbReference type="AlphaFoldDB" id="A0AAD2LLX0"/>
<dbReference type="EMBL" id="AACQYW010000002">
    <property type="protein sequence ID" value="EAL7594377.1"/>
    <property type="molecule type" value="Genomic_DNA"/>
</dbReference>